<evidence type="ECO:0008006" key="2">
    <source>
        <dbReference type="Google" id="ProtNLM"/>
    </source>
</evidence>
<evidence type="ECO:0000313" key="1">
    <source>
        <dbReference type="EMBL" id="MBA4677474.1"/>
    </source>
</evidence>
<name>A0A7C9AW04_OPUST</name>
<dbReference type="PANTHER" id="PTHR33265:SF26">
    <property type="entry name" value="OS06G0554600 PROTEIN"/>
    <property type="match status" value="1"/>
</dbReference>
<dbReference type="Pfam" id="PF05553">
    <property type="entry name" value="DUF761"/>
    <property type="match status" value="1"/>
</dbReference>
<reference evidence="1" key="2">
    <citation type="submission" date="2020-07" db="EMBL/GenBank/DDBJ databases">
        <authorList>
            <person name="Vera ALvarez R."/>
            <person name="Arias-Moreno D.M."/>
            <person name="Jimenez-Jacinto V."/>
            <person name="Jimenez-Bremont J.F."/>
            <person name="Swaminathan K."/>
            <person name="Moose S.P."/>
            <person name="Guerrero-Gonzalez M.L."/>
            <person name="Marino-Ramirez L."/>
            <person name="Landsman D."/>
            <person name="Rodriguez-Kessler M."/>
            <person name="Delgado-Sanchez P."/>
        </authorList>
    </citation>
    <scope>NUCLEOTIDE SEQUENCE</scope>
    <source>
        <tissue evidence="1">Cladode</tissue>
    </source>
</reference>
<dbReference type="EMBL" id="GISG01275326">
    <property type="protein sequence ID" value="MBA4677474.1"/>
    <property type="molecule type" value="Transcribed_RNA"/>
</dbReference>
<reference evidence="1" key="1">
    <citation type="journal article" date="2013" name="J. Plant Res.">
        <title>Effect of fungi and light on seed germination of three Opuntia species from semiarid lands of central Mexico.</title>
        <authorList>
            <person name="Delgado-Sanchez P."/>
            <person name="Jimenez-Bremont J.F."/>
            <person name="Guerrero-Gonzalez Mde L."/>
            <person name="Flores J."/>
        </authorList>
    </citation>
    <scope>NUCLEOTIDE SEQUENCE</scope>
    <source>
        <tissue evidence="1">Cladode</tissue>
    </source>
</reference>
<protein>
    <recommendedName>
        <fullName evidence="2">Avr9/Cf-9 rapidly elicited protein 146</fullName>
    </recommendedName>
</protein>
<accession>A0A7C9AW04</accession>
<dbReference type="InterPro" id="IPR008480">
    <property type="entry name" value="DUF761_pln"/>
</dbReference>
<organism evidence="1">
    <name type="scientific">Opuntia streptacantha</name>
    <name type="common">Prickly pear cactus</name>
    <name type="synonym">Opuntia cardona</name>
    <dbReference type="NCBI Taxonomy" id="393608"/>
    <lineage>
        <taxon>Eukaryota</taxon>
        <taxon>Viridiplantae</taxon>
        <taxon>Streptophyta</taxon>
        <taxon>Embryophyta</taxon>
        <taxon>Tracheophyta</taxon>
        <taxon>Spermatophyta</taxon>
        <taxon>Magnoliopsida</taxon>
        <taxon>eudicotyledons</taxon>
        <taxon>Gunneridae</taxon>
        <taxon>Pentapetalae</taxon>
        <taxon>Caryophyllales</taxon>
        <taxon>Cactineae</taxon>
        <taxon>Cactaceae</taxon>
        <taxon>Opuntioideae</taxon>
        <taxon>Opuntia</taxon>
    </lineage>
</organism>
<proteinExistence type="predicted"/>
<dbReference type="PANTHER" id="PTHR33265">
    <property type="entry name" value="AVR9/CF-9 RAPIDLY ELICITED PROTEIN-RELATED"/>
    <property type="match status" value="1"/>
</dbReference>
<sequence length="186" mass="21723">MEQSIPEIARKIWHTMRVAFFMLRKGVCKRKILMDLNMMMKRGKIAGKALNNLLFHHHHNTSYGGSHLSYSQEYEFSCSNTPLYRQYFTTHKRKTHHHNRHCHQYEAAVADLDINGLFEMMDTVAVEASPILPGLGFGRSPMVRQLRITDSPFLVQNADEDSHVDEAAEEFIQKFYSQLMQQQKCY</sequence>
<dbReference type="AlphaFoldDB" id="A0A7C9AW04"/>